<dbReference type="Proteomes" id="UP001519332">
    <property type="component" value="Unassembled WGS sequence"/>
</dbReference>
<keyword evidence="2" id="KW-1185">Reference proteome</keyword>
<name>A0ABS4TKQ7_9PSEU</name>
<reference evidence="1 2" key="1">
    <citation type="submission" date="2021-03" db="EMBL/GenBank/DDBJ databases">
        <title>Sequencing the genomes of 1000 actinobacteria strains.</title>
        <authorList>
            <person name="Klenk H.-P."/>
        </authorList>
    </citation>
    <scope>NUCLEOTIDE SEQUENCE [LARGE SCALE GENOMIC DNA]</scope>
    <source>
        <strain evidence="1 2">DSM 46670</strain>
    </source>
</reference>
<proteinExistence type="predicted"/>
<dbReference type="EMBL" id="JAGINW010000001">
    <property type="protein sequence ID" value="MBP2324579.1"/>
    <property type="molecule type" value="Genomic_DNA"/>
</dbReference>
<accession>A0ABS4TKQ7</accession>
<organism evidence="1 2">
    <name type="scientific">Kibdelosporangium banguiense</name>
    <dbReference type="NCBI Taxonomy" id="1365924"/>
    <lineage>
        <taxon>Bacteria</taxon>
        <taxon>Bacillati</taxon>
        <taxon>Actinomycetota</taxon>
        <taxon>Actinomycetes</taxon>
        <taxon>Pseudonocardiales</taxon>
        <taxon>Pseudonocardiaceae</taxon>
        <taxon>Kibdelosporangium</taxon>
    </lineage>
</organism>
<evidence type="ECO:0000313" key="2">
    <source>
        <dbReference type="Proteomes" id="UP001519332"/>
    </source>
</evidence>
<sequence>MINDVSSRLSDVLPDDTWFYPGHRDDSTLGEQKPRIDEWRERGW</sequence>
<comment type="caution">
    <text evidence="1">The sequence shown here is derived from an EMBL/GenBank/DDBJ whole genome shotgun (WGS) entry which is preliminary data.</text>
</comment>
<protein>
    <submittedName>
        <fullName evidence="1">Glyoxylase-like metal-dependent hydrolase (Beta-lactamase superfamily II)</fullName>
    </submittedName>
</protein>
<evidence type="ECO:0000313" key="1">
    <source>
        <dbReference type="EMBL" id="MBP2324579.1"/>
    </source>
</evidence>
<gene>
    <name evidence="1" type="ORF">JOF56_004964</name>
</gene>